<dbReference type="FunFam" id="2.60.120.430:FF:000002">
    <property type="entry name" value="Leucine-rich repeat receptor-like protein kinase"/>
    <property type="match status" value="1"/>
</dbReference>
<dbReference type="Pfam" id="PF00560">
    <property type="entry name" value="LRR_1"/>
    <property type="match status" value="1"/>
</dbReference>
<dbReference type="InterPro" id="IPR001245">
    <property type="entry name" value="Ser-Thr/Tyr_kinase_cat_dom"/>
</dbReference>
<dbReference type="PROSITE" id="PS50011">
    <property type="entry name" value="PROTEIN_KINASE_DOM"/>
    <property type="match status" value="1"/>
</dbReference>
<organism evidence="22 23">
    <name type="scientific">Flemingia macrophylla</name>
    <dbReference type="NCBI Taxonomy" id="520843"/>
    <lineage>
        <taxon>Eukaryota</taxon>
        <taxon>Viridiplantae</taxon>
        <taxon>Streptophyta</taxon>
        <taxon>Embryophyta</taxon>
        <taxon>Tracheophyta</taxon>
        <taxon>Spermatophyta</taxon>
        <taxon>Magnoliopsida</taxon>
        <taxon>eudicotyledons</taxon>
        <taxon>Gunneridae</taxon>
        <taxon>Pentapetalae</taxon>
        <taxon>rosids</taxon>
        <taxon>fabids</taxon>
        <taxon>Fabales</taxon>
        <taxon>Fabaceae</taxon>
        <taxon>Papilionoideae</taxon>
        <taxon>50 kb inversion clade</taxon>
        <taxon>NPAAA clade</taxon>
        <taxon>indigoferoid/millettioid clade</taxon>
        <taxon>Phaseoleae</taxon>
        <taxon>Flemingia</taxon>
    </lineage>
</organism>
<dbReference type="InterPro" id="IPR021720">
    <property type="entry name" value="Malectin_dom"/>
</dbReference>
<evidence type="ECO:0000256" key="12">
    <source>
        <dbReference type="ARBA" id="ARBA00022840"/>
    </source>
</evidence>
<sequence>MVRCVSHVLAFALVALFSRLVNVAQAQTANATTDPSEARALNSVFSKWGISADTSQWNVSGELCSGRAIDGTSKIDDSTFNPFIKCDCSYDNRTTCHITQLKVYALETVPVVGEIPEELWTLTYLTNLNLGQNYLTGSLPAAIGNLTRMQYLSLGINNFSGELPTELGNLTGLISFSFGSNKFSGSLPSELGKLTKLEQLYFDSSGISGPIPSTFANLRNLVTVWASDTELTGNIPDFIGNWSKLQTLRFQGNSFNGSIPSSFSNLTSLTELKISGLFNGSSSLEFVRNMKSLTILELRNNNISGSIPSTIGEFQNLTQLDLSFNNITGQSLESVFNLSSLQYLFLGNNKLSGTLPVQKSSSLKNIDLSYNDLSGSFPSWVNEPNLQLNLVANNLTIDGSNTSGLPVGINCLQKKFPCNRGAGQYYDFAIKCGGPQIKSADGTVYEADNATLGPATYFVTAANRWAVSNVGLFTSSSNPTFKSSVTNQITGTVNSELFQTARLSASSLRYYGLGLENGFYNITLQFAETSILDSTTSWKSLGRRVFDIYIQGTRVLKDFDIQKEAGGVSYRAVERQFRFEVSENYLEIHLFWAGKGTCCIPSQGTYGPLIQAIHAIPDFTPSVSNKPPSSKTNRTGLIVGIVIGVGVVSLISVFAIFWIIQKRKRHDNDEVLLGIDTKPYTFSYSELKNATNDFNLEHKLGEGGFGPVYKGTLNDGRVIAVKQLSVGSHQGKSQFITEIATISAVQHRNLVKLYGCCIEGSKRLLVYEYLENKSLDQALFGNCLNLNWSTRYDICLGVARGLTYLHEESRLRIVHRDVKASNILLDSELIPKISDFGLAKLYDDKKTHISTRVAGTIGYLAPEYAMRGHLTEKADVFSFGVVALELVSGRLNSDSSLEGEKVYLLEWAWQLHENNQIIDLVDPRLSEFNEEEVKRVVGVALLCTQTSPTLRPSMSRVVAMLSGDIEVTTVTTKPGYLTDWKFEDVSSLMSDYAIKGSDTSYQNSSGSTSMVGGADLYSPINASRPILNETLSQGR</sequence>
<dbReference type="SMART" id="SM00220">
    <property type="entry name" value="S_TKc"/>
    <property type="match status" value="1"/>
</dbReference>
<dbReference type="GO" id="GO:0016020">
    <property type="term" value="C:membrane"/>
    <property type="evidence" value="ECO:0007669"/>
    <property type="project" value="UniProtKB-SubCell"/>
</dbReference>
<dbReference type="Pfam" id="PF11721">
    <property type="entry name" value="Malectin"/>
    <property type="match status" value="1"/>
</dbReference>
<evidence type="ECO:0000256" key="7">
    <source>
        <dbReference type="ARBA" id="ARBA00022692"/>
    </source>
</evidence>
<dbReference type="Gene3D" id="3.30.200.20">
    <property type="entry name" value="Phosphorylase Kinase, domain 1"/>
    <property type="match status" value="1"/>
</dbReference>
<evidence type="ECO:0000256" key="11">
    <source>
        <dbReference type="ARBA" id="ARBA00022777"/>
    </source>
</evidence>
<keyword evidence="14 19" id="KW-0472">Membrane</keyword>
<dbReference type="Gene3D" id="1.10.510.10">
    <property type="entry name" value="Transferase(Phosphotransferase) domain 1"/>
    <property type="match status" value="1"/>
</dbReference>
<keyword evidence="10" id="KW-0547">Nucleotide-binding</keyword>
<feature type="chain" id="PRO_5044834786" description="non-specific serine/threonine protein kinase" evidence="20">
    <location>
        <begin position="27"/>
        <end position="1035"/>
    </location>
</feature>
<accession>A0ABD1LTK0</accession>
<dbReference type="SUPFAM" id="SSF56112">
    <property type="entry name" value="Protein kinase-like (PK-like)"/>
    <property type="match status" value="1"/>
</dbReference>
<evidence type="ECO:0000313" key="22">
    <source>
        <dbReference type="EMBL" id="KAL2326863.1"/>
    </source>
</evidence>
<evidence type="ECO:0000256" key="13">
    <source>
        <dbReference type="ARBA" id="ARBA00022989"/>
    </source>
</evidence>
<keyword evidence="12" id="KW-0067">ATP-binding</keyword>
<evidence type="ECO:0000256" key="9">
    <source>
        <dbReference type="ARBA" id="ARBA00022737"/>
    </source>
</evidence>
<dbReference type="InterPro" id="IPR001611">
    <property type="entry name" value="Leu-rich_rpt"/>
</dbReference>
<evidence type="ECO:0000259" key="21">
    <source>
        <dbReference type="PROSITE" id="PS50011"/>
    </source>
</evidence>
<evidence type="ECO:0000256" key="8">
    <source>
        <dbReference type="ARBA" id="ARBA00022729"/>
    </source>
</evidence>
<keyword evidence="11" id="KW-0418">Kinase</keyword>
<keyword evidence="4" id="KW-0597">Phosphoprotein</keyword>
<keyword evidence="15" id="KW-0675">Receptor</keyword>
<keyword evidence="13 19" id="KW-1133">Transmembrane helix</keyword>
<reference evidence="22 23" key="1">
    <citation type="submission" date="2024-08" db="EMBL/GenBank/DDBJ databases">
        <title>Insights into the chromosomal genome structure of Flemingia macrophylla.</title>
        <authorList>
            <person name="Ding Y."/>
            <person name="Zhao Y."/>
            <person name="Bi W."/>
            <person name="Wu M."/>
            <person name="Zhao G."/>
            <person name="Gong Y."/>
            <person name="Li W."/>
            <person name="Zhang P."/>
        </authorList>
    </citation>
    <scope>NUCLEOTIDE SEQUENCE [LARGE SCALE GENOMIC DNA]</scope>
    <source>
        <strain evidence="22">DYQJB</strain>
        <tissue evidence="22">Leaf</tissue>
    </source>
</reference>
<keyword evidence="23" id="KW-1185">Reference proteome</keyword>
<dbReference type="Gene3D" id="2.60.120.430">
    <property type="entry name" value="Galactose-binding lectin"/>
    <property type="match status" value="1"/>
</dbReference>
<evidence type="ECO:0000256" key="3">
    <source>
        <dbReference type="ARBA" id="ARBA00022527"/>
    </source>
</evidence>
<feature type="signal peptide" evidence="20">
    <location>
        <begin position="1"/>
        <end position="26"/>
    </location>
</feature>
<dbReference type="Pfam" id="PF07714">
    <property type="entry name" value="PK_Tyr_Ser-Thr"/>
    <property type="match status" value="1"/>
</dbReference>
<keyword evidence="8 20" id="KW-0732">Signal</keyword>
<dbReference type="SUPFAM" id="SSF52058">
    <property type="entry name" value="L domain-like"/>
    <property type="match status" value="1"/>
</dbReference>
<dbReference type="GO" id="GO:0005524">
    <property type="term" value="F:ATP binding"/>
    <property type="evidence" value="ECO:0007669"/>
    <property type="project" value="UniProtKB-KW"/>
</dbReference>
<evidence type="ECO:0000256" key="15">
    <source>
        <dbReference type="ARBA" id="ARBA00023170"/>
    </source>
</evidence>
<dbReference type="InterPro" id="IPR008271">
    <property type="entry name" value="Ser/Thr_kinase_AS"/>
</dbReference>
<dbReference type="PANTHER" id="PTHR48006">
    <property type="entry name" value="LEUCINE-RICH REPEAT-CONTAINING PROTEIN DDB_G0281931-RELATED"/>
    <property type="match status" value="1"/>
</dbReference>
<protein>
    <recommendedName>
        <fullName evidence="2">non-specific serine/threonine protein kinase</fullName>
        <ecNumber evidence="2">2.7.11.1</ecNumber>
    </recommendedName>
</protein>
<dbReference type="FunFam" id="3.80.10.10:FF:000497">
    <property type="entry name" value="Leucine-rich repeat transmembrane protein kinase"/>
    <property type="match status" value="1"/>
</dbReference>
<comment type="catalytic activity">
    <reaction evidence="17">
        <text>L-threonyl-[protein] + ATP = O-phospho-L-threonyl-[protein] + ADP + H(+)</text>
        <dbReference type="Rhea" id="RHEA:46608"/>
        <dbReference type="Rhea" id="RHEA-COMP:11060"/>
        <dbReference type="Rhea" id="RHEA-COMP:11605"/>
        <dbReference type="ChEBI" id="CHEBI:15378"/>
        <dbReference type="ChEBI" id="CHEBI:30013"/>
        <dbReference type="ChEBI" id="CHEBI:30616"/>
        <dbReference type="ChEBI" id="CHEBI:61977"/>
        <dbReference type="ChEBI" id="CHEBI:456216"/>
        <dbReference type="EC" id="2.7.11.1"/>
    </reaction>
</comment>
<dbReference type="InterPro" id="IPR011009">
    <property type="entry name" value="Kinase-like_dom_sf"/>
</dbReference>
<dbReference type="InterPro" id="IPR032675">
    <property type="entry name" value="LRR_dom_sf"/>
</dbReference>
<evidence type="ECO:0000256" key="4">
    <source>
        <dbReference type="ARBA" id="ARBA00022553"/>
    </source>
</evidence>
<evidence type="ECO:0000256" key="20">
    <source>
        <dbReference type="SAM" id="SignalP"/>
    </source>
</evidence>
<evidence type="ECO:0000256" key="18">
    <source>
        <dbReference type="ARBA" id="ARBA00048679"/>
    </source>
</evidence>
<keyword evidence="16" id="KW-0325">Glycoprotein</keyword>
<dbReference type="Proteomes" id="UP001603857">
    <property type="component" value="Unassembled WGS sequence"/>
</dbReference>
<dbReference type="GO" id="GO:0004674">
    <property type="term" value="F:protein serine/threonine kinase activity"/>
    <property type="evidence" value="ECO:0007669"/>
    <property type="project" value="UniProtKB-KW"/>
</dbReference>
<evidence type="ECO:0000256" key="19">
    <source>
        <dbReference type="SAM" id="Phobius"/>
    </source>
</evidence>
<gene>
    <name evidence="22" type="ORF">Fmac_020290</name>
</gene>
<dbReference type="Gene3D" id="3.80.10.10">
    <property type="entry name" value="Ribonuclease Inhibitor"/>
    <property type="match status" value="2"/>
</dbReference>
<dbReference type="PROSITE" id="PS00108">
    <property type="entry name" value="PROTEIN_KINASE_ST"/>
    <property type="match status" value="1"/>
</dbReference>
<dbReference type="PANTHER" id="PTHR48006:SF62">
    <property type="entry name" value="LEUCINE-RICH REPEAT TRANSMEMBRANE PROTEIN KINASE"/>
    <property type="match status" value="1"/>
</dbReference>
<evidence type="ECO:0000256" key="14">
    <source>
        <dbReference type="ARBA" id="ARBA00023136"/>
    </source>
</evidence>
<feature type="transmembrane region" description="Helical" evidence="19">
    <location>
        <begin position="637"/>
        <end position="660"/>
    </location>
</feature>
<name>A0ABD1LTK0_9FABA</name>
<dbReference type="FunFam" id="3.30.200.20:FF:000140">
    <property type="entry name" value="Leucine-rich repeat receptor-like protein kinase"/>
    <property type="match status" value="1"/>
</dbReference>
<dbReference type="EMBL" id="JBGMDY010000007">
    <property type="protein sequence ID" value="KAL2326863.1"/>
    <property type="molecule type" value="Genomic_DNA"/>
</dbReference>
<dbReference type="PROSITE" id="PS51450">
    <property type="entry name" value="LRR"/>
    <property type="match status" value="1"/>
</dbReference>
<keyword evidence="6" id="KW-0808">Transferase</keyword>
<comment type="caution">
    <text evidence="22">The sequence shown here is derived from an EMBL/GenBank/DDBJ whole genome shotgun (WGS) entry which is preliminary data.</text>
</comment>
<comment type="catalytic activity">
    <reaction evidence="18">
        <text>L-seryl-[protein] + ATP = O-phospho-L-seryl-[protein] + ADP + H(+)</text>
        <dbReference type="Rhea" id="RHEA:17989"/>
        <dbReference type="Rhea" id="RHEA-COMP:9863"/>
        <dbReference type="Rhea" id="RHEA-COMP:11604"/>
        <dbReference type="ChEBI" id="CHEBI:15378"/>
        <dbReference type="ChEBI" id="CHEBI:29999"/>
        <dbReference type="ChEBI" id="CHEBI:30616"/>
        <dbReference type="ChEBI" id="CHEBI:83421"/>
        <dbReference type="ChEBI" id="CHEBI:456216"/>
        <dbReference type="EC" id="2.7.11.1"/>
    </reaction>
</comment>
<dbReference type="InterPro" id="IPR000719">
    <property type="entry name" value="Prot_kinase_dom"/>
</dbReference>
<evidence type="ECO:0000256" key="2">
    <source>
        <dbReference type="ARBA" id="ARBA00012513"/>
    </source>
</evidence>
<dbReference type="AlphaFoldDB" id="A0ABD1LTK0"/>
<dbReference type="FunFam" id="3.80.10.10:FF:000298">
    <property type="entry name" value="Putative LRR receptor-like serine/threonine-protein kinase"/>
    <property type="match status" value="1"/>
</dbReference>
<dbReference type="InterPro" id="IPR051824">
    <property type="entry name" value="LRR_Rcpt-Like_S/T_Kinase"/>
</dbReference>
<evidence type="ECO:0000313" key="23">
    <source>
        <dbReference type="Proteomes" id="UP001603857"/>
    </source>
</evidence>
<evidence type="ECO:0000256" key="17">
    <source>
        <dbReference type="ARBA" id="ARBA00047899"/>
    </source>
</evidence>
<keyword evidence="5" id="KW-0433">Leucine-rich repeat</keyword>
<proteinExistence type="predicted"/>
<dbReference type="FunFam" id="1.10.510.10:FF:000044">
    <property type="entry name" value="Putative LRR receptor-like serine/threonine-protein kinase"/>
    <property type="match status" value="1"/>
</dbReference>
<keyword evidence="3" id="KW-0723">Serine/threonine-protein kinase</keyword>
<dbReference type="CDD" id="cd14066">
    <property type="entry name" value="STKc_IRAK"/>
    <property type="match status" value="1"/>
</dbReference>
<evidence type="ECO:0000256" key="16">
    <source>
        <dbReference type="ARBA" id="ARBA00023180"/>
    </source>
</evidence>
<dbReference type="InterPro" id="IPR055414">
    <property type="entry name" value="LRR_R13L4/SHOC2-like"/>
</dbReference>
<keyword evidence="9" id="KW-0677">Repeat</keyword>
<evidence type="ECO:0000256" key="5">
    <source>
        <dbReference type="ARBA" id="ARBA00022614"/>
    </source>
</evidence>
<evidence type="ECO:0000256" key="1">
    <source>
        <dbReference type="ARBA" id="ARBA00004479"/>
    </source>
</evidence>
<dbReference type="EC" id="2.7.11.1" evidence="2"/>
<comment type="subcellular location">
    <subcellularLocation>
        <location evidence="1">Membrane</location>
        <topology evidence="1">Single-pass type I membrane protein</topology>
    </subcellularLocation>
</comment>
<evidence type="ECO:0000256" key="10">
    <source>
        <dbReference type="ARBA" id="ARBA00022741"/>
    </source>
</evidence>
<evidence type="ECO:0000256" key="6">
    <source>
        <dbReference type="ARBA" id="ARBA00022679"/>
    </source>
</evidence>
<dbReference type="Pfam" id="PF23598">
    <property type="entry name" value="LRR_14"/>
    <property type="match status" value="1"/>
</dbReference>
<feature type="domain" description="Protein kinase" evidence="21">
    <location>
        <begin position="694"/>
        <end position="967"/>
    </location>
</feature>
<keyword evidence="7 19" id="KW-0812">Transmembrane</keyword>